<keyword evidence="3" id="KW-1185">Reference proteome</keyword>
<name>A0A4Y2R4E1_ARAVE</name>
<feature type="compositionally biased region" description="Basic and acidic residues" evidence="1">
    <location>
        <begin position="67"/>
        <end position="84"/>
    </location>
</feature>
<gene>
    <name evidence="2" type="ORF">AVEN_90349_1</name>
</gene>
<sequence>MNPRCIKCNGQPATRNFAIKEKIEEPTCINCGEKGHLAAWKRCKAHQIIQKTSTRKTGKSYAQAEANKNRNEEKPELKNAKKTPDMIPEVSELKDSLDPLKELQTFVKEFTILLEAASQCRSAKSRQEKVLIVLNALVGV</sequence>
<feature type="region of interest" description="Disordered" evidence="1">
    <location>
        <begin position="54"/>
        <end position="88"/>
    </location>
</feature>
<evidence type="ECO:0000256" key="1">
    <source>
        <dbReference type="SAM" id="MobiDB-lite"/>
    </source>
</evidence>
<proteinExistence type="predicted"/>
<comment type="caution">
    <text evidence="2">The sequence shown here is derived from an EMBL/GenBank/DDBJ whole genome shotgun (WGS) entry which is preliminary data.</text>
</comment>
<evidence type="ECO:0000313" key="2">
    <source>
        <dbReference type="EMBL" id="GBN70468.1"/>
    </source>
</evidence>
<dbReference type="EMBL" id="BGPR01015750">
    <property type="protein sequence ID" value="GBN70468.1"/>
    <property type="molecule type" value="Genomic_DNA"/>
</dbReference>
<evidence type="ECO:0000313" key="3">
    <source>
        <dbReference type="Proteomes" id="UP000499080"/>
    </source>
</evidence>
<dbReference type="Proteomes" id="UP000499080">
    <property type="component" value="Unassembled WGS sequence"/>
</dbReference>
<reference evidence="2 3" key="1">
    <citation type="journal article" date="2019" name="Sci. Rep.">
        <title>Orb-weaving spider Araneus ventricosus genome elucidates the spidroin gene catalogue.</title>
        <authorList>
            <person name="Kono N."/>
            <person name="Nakamura H."/>
            <person name="Ohtoshi R."/>
            <person name="Moran D.A.P."/>
            <person name="Shinohara A."/>
            <person name="Yoshida Y."/>
            <person name="Fujiwara M."/>
            <person name="Mori M."/>
            <person name="Tomita M."/>
            <person name="Arakawa K."/>
        </authorList>
    </citation>
    <scope>NUCLEOTIDE SEQUENCE [LARGE SCALE GENOMIC DNA]</scope>
</reference>
<dbReference type="AlphaFoldDB" id="A0A4Y2R4E1"/>
<organism evidence="2 3">
    <name type="scientific">Araneus ventricosus</name>
    <name type="common">Orbweaver spider</name>
    <name type="synonym">Epeira ventricosa</name>
    <dbReference type="NCBI Taxonomy" id="182803"/>
    <lineage>
        <taxon>Eukaryota</taxon>
        <taxon>Metazoa</taxon>
        <taxon>Ecdysozoa</taxon>
        <taxon>Arthropoda</taxon>
        <taxon>Chelicerata</taxon>
        <taxon>Arachnida</taxon>
        <taxon>Araneae</taxon>
        <taxon>Araneomorphae</taxon>
        <taxon>Entelegynae</taxon>
        <taxon>Araneoidea</taxon>
        <taxon>Araneidae</taxon>
        <taxon>Araneus</taxon>
    </lineage>
</organism>
<accession>A0A4Y2R4E1</accession>
<protein>
    <submittedName>
        <fullName evidence="2">Uncharacterized protein</fullName>
    </submittedName>
</protein>